<gene>
    <name evidence="2" type="ORF">MCOR33_003114</name>
</gene>
<dbReference type="EMBL" id="JABSND010000038">
    <property type="protein sequence ID" value="KAI6301439.1"/>
    <property type="molecule type" value="Genomic_DNA"/>
</dbReference>
<evidence type="ECO:0000313" key="2">
    <source>
        <dbReference type="EMBL" id="KAI6301439.1"/>
    </source>
</evidence>
<comment type="caution">
    <text evidence="2">The sequence shown here is derived from an EMBL/GenBank/DDBJ whole genome shotgun (WGS) entry which is preliminary data.</text>
</comment>
<proteinExistence type="predicted"/>
<feature type="region of interest" description="Disordered" evidence="1">
    <location>
        <begin position="1"/>
        <end position="26"/>
    </location>
</feature>
<evidence type="ECO:0000313" key="3">
    <source>
        <dbReference type="Proteomes" id="UP001059893"/>
    </source>
</evidence>
<organism evidence="2 3">
    <name type="scientific">Pyricularia grisea</name>
    <name type="common">Crabgrass-specific blast fungus</name>
    <name type="synonym">Magnaporthe grisea</name>
    <dbReference type="NCBI Taxonomy" id="148305"/>
    <lineage>
        <taxon>Eukaryota</taxon>
        <taxon>Fungi</taxon>
        <taxon>Dikarya</taxon>
        <taxon>Ascomycota</taxon>
        <taxon>Pezizomycotina</taxon>
        <taxon>Sordariomycetes</taxon>
        <taxon>Sordariomycetidae</taxon>
        <taxon>Magnaporthales</taxon>
        <taxon>Pyriculariaceae</taxon>
        <taxon>Pyricularia</taxon>
    </lineage>
</organism>
<keyword evidence="3" id="KW-1185">Reference proteome</keyword>
<name>A0ABQ8NVL3_PYRGI</name>
<dbReference type="Proteomes" id="UP001059893">
    <property type="component" value="Unassembled WGS sequence"/>
</dbReference>
<protein>
    <submittedName>
        <fullName evidence="2">Uncharacterized protein</fullName>
    </submittedName>
</protein>
<feature type="compositionally biased region" description="Polar residues" evidence="1">
    <location>
        <begin position="10"/>
        <end position="25"/>
    </location>
</feature>
<accession>A0ABQ8NVL3</accession>
<reference evidence="2" key="1">
    <citation type="submission" date="2021-01" db="EMBL/GenBank/DDBJ databases">
        <title>Deciphering the adaptive evolutionary patterns associated with biogeogrpahic diversity in the finger millet blast pathogen Magnaporthe oryzae in Eastern Africa.</title>
        <authorList>
            <person name="Onyema G."/>
            <person name="Shittu T.A."/>
            <person name="Dodsworth S."/>
            <person name="Devilliers S."/>
            <person name="Muthumeenakshi S."/>
            <person name="Sreenivasaprasad S."/>
        </authorList>
    </citation>
    <scope>NUCLEOTIDE SEQUENCE</scope>
    <source>
        <strain evidence="2">D15/s37</strain>
    </source>
</reference>
<evidence type="ECO:0000256" key="1">
    <source>
        <dbReference type="SAM" id="MobiDB-lite"/>
    </source>
</evidence>
<sequence length="79" mass="8305">MSVPPPGHQDLTQSLGHTGGMTTRPSGRHLLADTSWLIPYMTFKQAASLVAYMIAPRALELAQLKSGVRVDTSAAGGGK</sequence>